<sequence>MQDEIIARLANALDAELIAAEARRAEHSVNPDVMDLYFQGKRMDGEVASTRERPGARSR</sequence>
<keyword evidence="2" id="KW-1185">Reference proteome</keyword>
<evidence type="ECO:0000313" key="1">
    <source>
        <dbReference type="EMBL" id="KRQ02020.1"/>
    </source>
</evidence>
<reference evidence="1 2" key="1">
    <citation type="submission" date="2015-09" db="EMBL/GenBank/DDBJ databases">
        <title>Draft Genome Sequence of Bradyrhizobium manausense Strain BR 3351T, a Novel Symbiotic Nitrogen-Fixing Alphaproteobacterium Isolated from Brazilian Amazon Rain Forest.</title>
        <authorList>
            <person name="De Araujo J.L."/>
            <person name="Zilli J.E."/>
        </authorList>
    </citation>
    <scope>NUCLEOTIDE SEQUENCE [LARGE SCALE GENOMIC DNA]</scope>
    <source>
        <strain evidence="1 2">BR3351</strain>
    </source>
</reference>
<gene>
    <name evidence="1" type="ORF">AOQ71_36085</name>
</gene>
<evidence type="ECO:0000313" key="2">
    <source>
        <dbReference type="Proteomes" id="UP000051936"/>
    </source>
</evidence>
<dbReference type="EMBL" id="LJYG01000111">
    <property type="protein sequence ID" value="KRQ02020.1"/>
    <property type="molecule type" value="Genomic_DNA"/>
</dbReference>
<proteinExistence type="predicted"/>
<name>A0A0R3D2W4_9BRAD</name>
<dbReference type="AlphaFoldDB" id="A0A0R3D2W4"/>
<accession>A0A0R3D2W4</accession>
<protein>
    <submittedName>
        <fullName evidence="1">Uncharacterized protein</fullName>
    </submittedName>
</protein>
<organism evidence="1 2">
    <name type="scientific">Bradyrhizobium manausense</name>
    <dbReference type="NCBI Taxonomy" id="989370"/>
    <lineage>
        <taxon>Bacteria</taxon>
        <taxon>Pseudomonadati</taxon>
        <taxon>Pseudomonadota</taxon>
        <taxon>Alphaproteobacteria</taxon>
        <taxon>Hyphomicrobiales</taxon>
        <taxon>Nitrobacteraceae</taxon>
        <taxon>Bradyrhizobium</taxon>
    </lineage>
</organism>
<dbReference type="Proteomes" id="UP000051936">
    <property type="component" value="Unassembled WGS sequence"/>
</dbReference>
<comment type="caution">
    <text evidence="1">The sequence shown here is derived from an EMBL/GenBank/DDBJ whole genome shotgun (WGS) entry which is preliminary data.</text>
</comment>